<evidence type="ECO:0000256" key="17">
    <source>
        <dbReference type="SAM" id="Phobius"/>
    </source>
</evidence>
<dbReference type="InterPro" id="IPR001460">
    <property type="entry name" value="PCN-bd_Tpept"/>
</dbReference>
<dbReference type="GO" id="GO:0071555">
    <property type="term" value="P:cell wall organization"/>
    <property type="evidence" value="ECO:0007669"/>
    <property type="project" value="UniProtKB-KW"/>
</dbReference>
<comment type="catalytic activity">
    <reaction evidence="16">
        <text>[GlcNAc-(1-&gt;4)-Mur2Ac(oyl-L-Ala-gamma-D-Glu-L-Lys-D-Ala-D-Ala)](n)-di-trans,octa-cis-undecaprenyl diphosphate + beta-D-GlcNAc-(1-&gt;4)-Mur2Ac(oyl-L-Ala-gamma-D-Glu-L-Lys-D-Ala-D-Ala)-di-trans,octa-cis-undecaprenyl diphosphate = [GlcNAc-(1-&gt;4)-Mur2Ac(oyl-L-Ala-gamma-D-Glu-L-Lys-D-Ala-D-Ala)](n+1)-di-trans,octa-cis-undecaprenyl diphosphate + di-trans,octa-cis-undecaprenyl diphosphate + H(+)</text>
        <dbReference type="Rhea" id="RHEA:23708"/>
        <dbReference type="Rhea" id="RHEA-COMP:9602"/>
        <dbReference type="Rhea" id="RHEA-COMP:9603"/>
        <dbReference type="ChEBI" id="CHEBI:15378"/>
        <dbReference type="ChEBI" id="CHEBI:58405"/>
        <dbReference type="ChEBI" id="CHEBI:60033"/>
        <dbReference type="ChEBI" id="CHEBI:78435"/>
        <dbReference type="EC" id="2.4.99.28"/>
    </reaction>
</comment>
<dbReference type="GO" id="GO:0009252">
    <property type="term" value="P:peptidoglycan biosynthetic process"/>
    <property type="evidence" value="ECO:0007669"/>
    <property type="project" value="UniProtKB-KW"/>
</dbReference>
<keyword evidence="17" id="KW-0812">Transmembrane</keyword>
<dbReference type="InterPro" id="IPR001264">
    <property type="entry name" value="Glyco_trans_51"/>
</dbReference>
<feature type="domain" description="Penicillin-binding protein transpeptidase" evidence="18">
    <location>
        <begin position="319"/>
        <end position="571"/>
    </location>
</feature>
<name>A0AAC9J1P4_VIRHA</name>
<sequence length="673" mass="75363">MRKKFKRLKWIFGVLVGSFFAIGCLIGGVYLVSYIMGPPPLSNQQNTVYYSNDGEIIGEESGSESRHWVELKAISPFLIDATLQIEDQHYYEHHGFDYKRIMGAIIKDIKSLSLKEGASTLTQQYARNLYLTHEKTWLRKIKEAFYTVRLEMFYSKDEILEGYLNTIYYGHGAYGIESASNYYFETAASELTLAQAAMLAGIPKGPTYYSPLNDIERATKRQQHILAVMRNEQVITESEYKEAIEEELTYIAQNENEEVIGAHFKDTVLQEAAEILNLDVEAIRSGGFEIHTTLNRDYQQQLEKQINQTVRSSSEVEVGVLAIEPNTGGILAMSGGRNYAESPYNRTTQAKRMPGSAFKPFLYYAALEKGFTPTTELMSEPTVFHLENGEEYKPSNYNGYYANKPITLAQALALSDNVYAVRTHLFLGVDELVDTARKFGFKSPLPAVPSLALGTATVSVKEMVAGYAMLANGGYEMSPHTIKKIDNANGKTVFEREETLGKQKLDEKKVSVLNHLMTGMFDSQLDGYMSVTGSTISNRLTRIYAGKSGTTNSDSWMIGYSPSLVTGVWVGYDDNRPMEAVAEKSYAKSIWSQFMETAHKGLPNEAFDMPAGVVGVPVDPSTGQRATAYCDTSRVMYFEKGTEPQIHCTDHVYEDNGAQDEEGILEKLFDLFR</sequence>
<dbReference type="Pfam" id="PF00912">
    <property type="entry name" value="Transgly"/>
    <property type="match status" value="1"/>
</dbReference>
<dbReference type="EMBL" id="CP017962">
    <property type="protein sequence ID" value="APC49786.1"/>
    <property type="molecule type" value="Genomic_DNA"/>
</dbReference>
<dbReference type="Proteomes" id="UP000182945">
    <property type="component" value="Chromosome"/>
</dbReference>
<keyword evidence="11" id="KW-0573">Peptidoglycan synthesis</keyword>
<evidence type="ECO:0000256" key="7">
    <source>
        <dbReference type="ARBA" id="ARBA00022676"/>
    </source>
</evidence>
<evidence type="ECO:0000256" key="12">
    <source>
        <dbReference type="ARBA" id="ARBA00023136"/>
    </source>
</evidence>
<dbReference type="Gene3D" id="1.10.3810.10">
    <property type="entry name" value="Biosynthetic peptidoglycan transglycosylase-like"/>
    <property type="match status" value="1"/>
</dbReference>
<protein>
    <submittedName>
        <fullName evidence="20">Monofunctional biosynthetic peptidoglycan transglycosylase</fullName>
    </submittedName>
</protein>
<keyword evidence="14" id="KW-0961">Cell wall biogenesis/degradation</keyword>
<evidence type="ECO:0000256" key="5">
    <source>
        <dbReference type="ARBA" id="ARBA00022645"/>
    </source>
</evidence>
<evidence type="ECO:0000256" key="2">
    <source>
        <dbReference type="ARBA" id="ARBA00007090"/>
    </source>
</evidence>
<dbReference type="SUPFAM" id="SSF53955">
    <property type="entry name" value="Lysozyme-like"/>
    <property type="match status" value="1"/>
</dbReference>
<keyword evidence="12 17" id="KW-0472">Membrane</keyword>
<keyword evidence="4" id="KW-1003">Cell membrane</keyword>
<keyword evidence="8" id="KW-0808">Transferase</keyword>
<feature type="transmembrane region" description="Helical" evidence="17">
    <location>
        <begin position="12"/>
        <end position="36"/>
    </location>
</feature>
<dbReference type="GO" id="GO:0008955">
    <property type="term" value="F:peptidoglycan glycosyltransferase activity"/>
    <property type="evidence" value="ECO:0007669"/>
    <property type="project" value="UniProtKB-EC"/>
</dbReference>
<keyword evidence="7" id="KW-0328">Glycosyltransferase</keyword>
<keyword evidence="9" id="KW-0378">Hydrolase</keyword>
<evidence type="ECO:0000256" key="4">
    <source>
        <dbReference type="ARBA" id="ARBA00022475"/>
    </source>
</evidence>
<evidence type="ECO:0000256" key="16">
    <source>
        <dbReference type="ARBA" id="ARBA00049902"/>
    </source>
</evidence>
<dbReference type="GO" id="GO:0009002">
    <property type="term" value="F:serine-type D-Ala-D-Ala carboxypeptidase activity"/>
    <property type="evidence" value="ECO:0007669"/>
    <property type="project" value="UniProtKB-EC"/>
</dbReference>
<dbReference type="KEGG" id="vhl:BME96_17005"/>
<dbReference type="GO" id="GO:0006508">
    <property type="term" value="P:proteolysis"/>
    <property type="evidence" value="ECO:0007669"/>
    <property type="project" value="UniProtKB-KW"/>
</dbReference>
<evidence type="ECO:0000313" key="20">
    <source>
        <dbReference type="EMBL" id="APC49786.1"/>
    </source>
</evidence>
<evidence type="ECO:0000256" key="10">
    <source>
        <dbReference type="ARBA" id="ARBA00022960"/>
    </source>
</evidence>
<evidence type="ECO:0000256" key="1">
    <source>
        <dbReference type="ARBA" id="ARBA00004236"/>
    </source>
</evidence>
<gene>
    <name evidence="20" type="ORF">BME96_17005</name>
</gene>
<proteinExistence type="inferred from homology"/>
<dbReference type="RefSeq" id="WP_071649741.1">
    <property type="nucleotide sequence ID" value="NZ_CP017962.1"/>
</dbReference>
<dbReference type="GO" id="GO:0008360">
    <property type="term" value="P:regulation of cell shape"/>
    <property type="evidence" value="ECO:0007669"/>
    <property type="project" value="UniProtKB-KW"/>
</dbReference>
<dbReference type="PROSITE" id="PS51257">
    <property type="entry name" value="PROKAR_LIPOPROTEIN"/>
    <property type="match status" value="1"/>
</dbReference>
<dbReference type="NCBIfam" id="TIGR02074">
    <property type="entry name" value="PBP_1a_fam"/>
    <property type="match status" value="1"/>
</dbReference>
<keyword evidence="13" id="KW-0511">Multifunctional enzyme</keyword>
<dbReference type="InterPro" id="IPR050396">
    <property type="entry name" value="Glycosyltr_51/Transpeptidase"/>
</dbReference>
<keyword evidence="5" id="KW-0121">Carboxypeptidase</keyword>
<feature type="domain" description="Glycosyl transferase family 51" evidence="19">
    <location>
        <begin position="54"/>
        <end position="229"/>
    </location>
</feature>
<reference evidence="20 21" key="1">
    <citation type="submission" date="2016-11" db="EMBL/GenBank/DDBJ databases">
        <title>Complete genome sequencing of Virgibacillus halodenitrificans PDB-F2.</title>
        <authorList>
            <person name="Sun Z."/>
            <person name="Zhou Y."/>
            <person name="Li H."/>
        </authorList>
    </citation>
    <scope>NUCLEOTIDE SEQUENCE [LARGE SCALE GENOMIC DNA]</scope>
    <source>
        <strain evidence="20 21">PDB-F2</strain>
    </source>
</reference>
<evidence type="ECO:0000259" key="19">
    <source>
        <dbReference type="Pfam" id="PF00912"/>
    </source>
</evidence>
<comment type="similarity">
    <text evidence="2">In the C-terminal section; belongs to the transpeptidase family.</text>
</comment>
<evidence type="ECO:0000256" key="13">
    <source>
        <dbReference type="ARBA" id="ARBA00023268"/>
    </source>
</evidence>
<dbReference type="PANTHER" id="PTHR32282">
    <property type="entry name" value="BINDING PROTEIN TRANSPEPTIDASE, PUTATIVE-RELATED"/>
    <property type="match status" value="1"/>
</dbReference>
<dbReference type="GO" id="GO:0030288">
    <property type="term" value="C:outer membrane-bounded periplasmic space"/>
    <property type="evidence" value="ECO:0007669"/>
    <property type="project" value="TreeGrafter"/>
</dbReference>
<dbReference type="FunFam" id="1.10.3810.10:FF:000001">
    <property type="entry name" value="Penicillin-binding protein 1A"/>
    <property type="match status" value="1"/>
</dbReference>
<dbReference type="AlphaFoldDB" id="A0AAC9J1P4"/>
<keyword evidence="10" id="KW-0133">Cell shape</keyword>
<dbReference type="SUPFAM" id="SSF56601">
    <property type="entry name" value="beta-lactamase/transpeptidase-like"/>
    <property type="match status" value="1"/>
</dbReference>
<dbReference type="GO" id="GO:0005886">
    <property type="term" value="C:plasma membrane"/>
    <property type="evidence" value="ECO:0007669"/>
    <property type="project" value="UniProtKB-SubCell"/>
</dbReference>
<dbReference type="GO" id="GO:0008658">
    <property type="term" value="F:penicillin binding"/>
    <property type="evidence" value="ECO:0007669"/>
    <property type="project" value="InterPro"/>
</dbReference>
<evidence type="ECO:0000256" key="3">
    <source>
        <dbReference type="ARBA" id="ARBA00007739"/>
    </source>
</evidence>
<keyword evidence="17" id="KW-1133">Transmembrane helix</keyword>
<evidence type="ECO:0000313" key="21">
    <source>
        <dbReference type="Proteomes" id="UP000182945"/>
    </source>
</evidence>
<comment type="catalytic activity">
    <reaction evidence="15">
        <text>Preferential cleavage: (Ac)2-L-Lys-D-Ala-|-D-Ala. Also transpeptidation of peptidyl-alanyl moieties that are N-acyl substituents of D-alanine.</text>
        <dbReference type="EC" id="3.4.16.4"/>
    </reaction>
</comment>
<dbReference type="PANTHER" id="PTHR32282:SF11">
    <property type="entry name" value="PENICILLIN-BINDING PROTEIN 1B"/>
    <property type="match status" value="1"/>
</dbReference>
<dbReference type="Pfam" id="PF00905">
    <property type="entry name" value="Transpeptidase"/>
    <property type="match status" value="1"/>
</dbReference>
<evidence type="ECO:0000256" key="14">
    <source>
        <dbReference type="ARBA" id="ARBA00023316"/>
    </source>
</evidence>
<evidence type="ECO:0000259" key="18">
    <source>
        <dbReference type="Pfam" id="PF00905"/>
    </source>
</evidence>
<evidence type="ECO:0000256" key="15">
    <source>
        <dbReference type="ARBA" id="ARBA00034000"/>
    </source>
</evidence>
<dbReference type="Gene3D" id="3.40.710.10">
    <property type="entry name" value="DD-peptidase/beta-lactamase superfamily"/>
    <property type="match status" value="1"/>
</dbReference>
<evidence type="ECO:0000256" key="8">
    <source>
        <dbReference type="ARBA" id="ARBA00022679"/>
    </source>
</evidence>
<dbReference type="GeneID" id="71516110"/>
<dbReference type="InterPro" id="IPR012338">
    <property type="entry name" value="Beta-lactam/transpept-like"/>
</dbReference>
<dbReference type="InterPro" id="IPR036950">
    <property type="entry name" value="PBP_transglycosylase"/>
</dbReference>
<organism evidence="20 21">
    <name type="scientific">Virgibacillus halodenitrificans</name>
    <name type="common">Bacillus halodenitrificans</name>
    <dbReference type="NCBI Taxonomy" id="1482"/>
    <lineage>
        <taxon>Bacteria</taxon>
        <taxon>Bacillati</taxon>
        <taxon>Bacillota</taxon>
        <taxon>Bacilli</taxon>
        <taxon>Bacillales</taxon>
        <taxon>Bacillaceae</taxon>
        <taxon>Virgibacillus</taxon>
    </lineage>
</organism>
<evidence type="ECO:0000256" key="11">
    <source>
        <dbReference type="ARBA" id="ARBA00022984"/>
    </source>
</evidence>
<comment type="subcellular location">
    <subcellularLocation>
        <location evidence="1">Cell membrane</location>
    </subcellularLocation>
</comment>
<evidence type="ECO:0000256" key="6">
    <source>
        <dbReference type="ARBA" id="ARBA00022670"/>
    </source>
</evidence>
<evidence type="ECO:0000256" key="9">
    <source>
        <dbReference type="ARBA" id="ARBA00022801"/>
    </source>
</evidence>
<keyword evidence="6" id="KW-0645">Protease</keyword>
<accession>A0AAC9J1P4</accession>
<dbReference type="InterPro" id="IPR023346">
    <property type="entry name" value="Lysozyme-like_dom_sf"/>
</dbReference>
<comment type="similarity">
    <text evidence="3">In the N-terminal section; belongs to the glycosyltransferase 51 family.</text>
</comment>